<evidence type="ECO:0000313" key="2">
    <source>
        <dbReference type="Proteomes" id="UP000241085"/>
    </source>
</evidence>
<sequence length="109" mass="11641">MSVLMDRGAAAELEPDSGADPTLSLVSVSVKGLNLLVGNSEILEPDEYAAWAQAVVGEQWAIRLYAAGALSGSNDKRLSTFYFYVFTDHDGHAVDKPAGWSLQLEPVTA</sequence>
<comment type="caution">
    <text evidence="1">The sequence shown here is derived from an EMBL/GenBank/DDBJ whole genome shotgun (WGS) entry which is preliminary data.</text>
</comment>
<proteinExistence type="predicted"/>
<accession>A0A2T4UP47</accession>
<dbReference type="EMBL" id="PZPL01000002">
    <property type="protein sequence ID" value="PTL71306.1"/>
    <property type="molecule type" value="Genomic_DNA"/>
</dbReference>
<name>A0A2T4UP47_9MICO</name>
<organism evidence="1 2">
    <name type="scientific">Rathayibacter caricis DSM 15933</name>
    <dbReference type="NCBI Taxonomy" id="1328867"/>
    <lineage>
        <taxon>Bacteria</taxon>
        <taxon>Bacillati</taxon>
        <taxon>Actinomycetota</taxon>
        <taxon>Actinomycetes</taxon>
        <taxon>Micrococcales</taxon>
        <taxon>Microbacteriaceae</taxon>
        <taxon>Rathayibacter</taxon>
    </lineage>
</organism>
<reference evidence="1 2" key="1">
    <citation type="submission" date="2018-03" db="EMBL/GenBank/DDBJ databases">
        <title>Bacteriophage NCPPB3778 and a type I-E CRISPR drive the evolution of the US Biological Select Agent, Rathayibacter toxicus.</title>
        <authorList>
            <person name="Davis E.W.II."/>
            <person name="Tabima J.F."/>
            <person name="Weisberg A.J."/>
            <person name="Dantas Lopes L."/>
            <person name="Wiseman M.S."/>
            <person name="Wiseman M.S."/>
            <person name="Pupko T."/>
            <person name="Belcher M.S."/>
            <person name="Sechler A.J."/>
            <person name="Tancos M.A."/>
            <person name="Schroeder B.K."/>
            <person name="Murray T.D."/>
            <person name="Luster D.G."/>
            <person name="Schneider W.L."/>
            <person name="Rogers E."/>
            <person name="Andreote F.D."/>
            <person name="Grunwald N.J."/>
            <person name="Putnam M.L."/>
            <person name="Chang J.H."/>
        </authorList>
    </citation>
    <scope>NUCLEOTIDE SEQUENCE [LARGE SCALE GENOMIC DNA]</scope>
    <source>
        <strain evidence="1 2">DSM 15933</strain>
    </source>
</reference>
<dbReference type="Proteomes" id="UP000241085">
    <property type="component" value="Unassembled WGS sequence"/>
</dbReference>
<dbReference type="AlphaFoldDB" id="A0A2T4UP47"/>
<keyword evidence="2" id="KW-1185">Reference proteome</keyword>
<evidence type="ECO:0000313" key="1">
    <source>
        <dbReference type="EMBL" id="PTL71306.1"/>
    </source>
</evidence>
<protein>
    <submittedName>
        <fullName evidence="1">Uncharacterized protein</fullName>
    </submittedName>
</protein>
<gene>
    <name evidence="1" type="ORF">C1I63_18970</name>
</gene>